<dbReference type="InterPro" id="IPR016169">
    <property type="entry name" value="FAD-bd_PCMH_sub2"/>
</dbReference>
<sequence length="508" mass="54763">MGSIASQVCKCIPGSPCFPSQEELDLLSSNLSHPLVVGQRPFASVCYNSAAGYDSLACQEATANQFSIEIRAASSNTLQWVNFEDYITTSTVQQCPFNQTNGDLCYQGRVPSYAINVTTVEDIQATIRFASKYNLRLVVKNTGHELMGRPFGIGAIELFMHHMKGTNFTDNFVPIGTAADDTDSQPGPGVQWADLYLAAQEHNRSVAGGFVPHGTVGAGAGWPMGGGHSPLSPFFGLGVDNVLQYTVVLPNASHVVANQYIHPDLFWALRGGGGPSFGVATSLTYRTHPNYPYTGAFYVASAHSSTSFHALLALWVKHHNDVADAGWAGTWPWSNNTLYLTLLAQGLPATQTANTTLEAFFAASRALPGVNVSLALTVPYTSFYEFYFDNLVDGSLGFGMNYTAGEQGGINQATSSWLVPREIYDTNSSTLADALANMPSGSAFMGGWSASELSCVYWGVANLEGRYLGWHNKGAGRGRSKEHERKQECLKEGERVVAERERVANSGI</sequence>
<dbReference type="InterPro" id="IPR036318">
    <property type="entry name" value="FAD-bd_PCMH-like_sf"/>
</dbReference>
<dbReference type="SUPFAM" id="SSF56176">
    <property type="entry name" value="FAD-binding/transporter-associated domain-like"/>
    <property type="match status" value="1"/>
</dbReference>
<evidence type="ECO:0000313" key="7">
    <source>
        <dbReference type="EMBL" id="OSX64668.1"/>
    </source>
</evidence>
<dbReference type="GO" id="GO:0016491">
    <property type="term" value="F:oxidoreductase activity"/>
    <property type="evidence" value="ECO:0007669"/>
    <property type="project" value="UniProtKB-KW"/>
</dbReference>
<evidence type="ECO:0000256" key="3">
    <source>
        <dbReference type="ARBA" id="ARBA00022630"/>
    </source>
</evidence>
<dbReference type="OrthoDB" id="9983560at2759"/>
<dbReference type="PROSITE" id="PS51387">
    <property type="entry name" value="FAD_PCMH"/>
    <property type="match status" value="1"/>
</dbReference>
<dbReference type="Proteomes" id="UP000194127">
    <property type="component" value="Unassembled WGS sequence"/>
</dbReference>
<protein>
    <recommendedName>
        <fullName evidence="6">FAD-binding PCMH-type domain-containing protein</fullName>
    </recommendedName>
</protein>
<evidence type="ECO:0000256" key="5">
    <source>
        <dbReference type="ARBA" id="ARBA00023002"/>
    </source>
</evidence>
<gene>
    <name evidence="7" type="ORF">POSPLADRAFT_1134138</name>
</gene>
<dbReference type="Pfam" id="PF01565">
    <property type="entry name" value="FAD_binding_4"/>
    <property type="match status" value="1"/>
</dbReference>
<name>A0A1X6N7Q9_9APHY</name>
<accession>A0A1X6N7Q9</accession>
<dbReference type="PANTHER" id="PTHR42973">
    <property type="entry name" value="BINDING OXIDOREDUCTASE, PUTATIVE (AFU_ORTHOLOGUE AFUA_1G17690)-RELATED"/>
    <property type="match status" value="1"/>
</dbReference>
<keyword evidence="5" id="KW-0560">Oxidoreductase</keyword>
<dbReference type="PANTHER" id="PTHR42973:SF39">
    <property type="entry name" value="FAD-BINDING PCMH-TYPE DOMAIN-CONTAINING PROTEIN"/>
    <property type="match status" value="1"/>
</dbReference>
<dbReference type="RefSeq" id="XP_024341462.1">
    <property type="nucleotide sequence ID" value="XM_024484439.1"/>
</dbReference>
<evidence type="ECO:0000313" key="8">
    <source>
        <dbReference type="Proteomes" id="UP000194127"/>
    </source>
</evidence>
<reference evidence="7 8" key="1">
    <citation type="submission" date="2017-04" db="EMBL/GenBank/DDBJ databases">
        <title>Genome Sequence of the Model Brown-Rot Fungus Postia placenta SB12.</title>
        <authorList>
            <consortium name="DOE Joint Genome Institute"/>
            <person name="Gaskell J."/>
            <person name="Kersten P."/>
            <person name="Larrondo L.F."/>
            <person name="Canessa P."/>
            <person name="Martinez D."/>
            <person name="Hibbett D."/>
            <person name="Schmoll M."/>
            <person name="Kubicek C.P."/>
            <person name="Martinez A.T."/>
            <person name="Yadav J."/>
            <person name="Master E."/>
            <person name="Magnuson J.K."/>
            <person name="James T."/>
            <person name="Yaver D."/>
            <person name="Berka R."/>
            <person name="Labutti K."/>
            <person name="Lipzen A."/>
            <person name="Aerts A."/>
            <person name="Barry K."/>
            <person name="Henrissat B."/>
            <person name="Blanchette R."/>
            <person name="Grigoriev I."/>
            <person name="Cullen D."/>
        </authorList>
    </citation>
    <scope>NUCLEOTIDE SEQUENCE [LARGE SCALE GENOMIC DNA]</scope>
    <source>
        <strain evidence="7 8">MAD-698-R-SB12</strain>
    </source>
</reference>
<dbReference type="GeneID" id="36329388"/>
<feature type="domain" description="FAD-binding PCMH-type" evidence="6">
    <location>
        <begin position="106"/>
        <end position="290"/>
    </location>
</feature>
<organism evidence="7 8">
    <name type="scientific">Postia placenta MAD-698-R-SB12</name>
    <dbReference type="NCBI Taxonomy" id="670580"/>
    <lineage>
        <taxon>Eukaryota</taxon>
        <taxon>Fungi</taxon>
        <taxon>Dikarya</taxon>
        <taxon>Basidiomycota</taxon>
        <taxon>Agaricomycotina</taxon>
        <taxon>Agaricomycetes</taxon>
        <taxon>Polyporales</taxon>
        <taxon>Adustoporiaceae</taxon>
        <taxon>Rhodonia</taxon>
    </lineage>
</organism>
<evidence type="ECO:0000256" key="1">
    <source>
        <dbReference type="ARBA" id="ARBA00001974"/>
    </source>
</evidence>
<dbReference type="STRING" id="670580.A0A1X6N7Q9"/>
<evidence type="ECO:0000256" key="2">
    <source>
        <dbReference type="ARBA" id="ARBA00005466"/>
    </source>
</evidence>
<evidence type="ECO:0000256" key="4">
    <source>
        <dbReference type="ARBA" id="ARBA00022827"/>
    </source>
</evidence>
<dbReference type="Gene3D" id="3.30.465.10">
    <property type="match status" value="1"/>
</dbReference>
<comment type="cofactor">
    <cofactor evidence="1">
        <name>FAD</name>
        <dbReference type="ChEBI" id="CHEBI:57692"/>
    </cofactor>
</comment>
<keyword evidence="8" id="KW-1185">Reference proteome</keyword>
<dbReference type="AlphaFoldDB" id="A0A1X6N7Q9"/>
<dbReference type="InterPro" id="IPR016166">
    <property type="entry name" value="FAD-bd_PCMH"/>
</dbReference>
<evidence type="ECO:0000259" key="6">
    <source>
        <dbReference type="PROSITE" id="PS51387"/>
    </source>
</evidence>
<dbReference type="InterPro" id="IPR050416">
    <property type="entry name" value="FAD-linked_Oxidoreductase"/>
</dbReference>
<keyword evidence="3" id="KW-0285">Flavoprotein</keyword>
<dbReference type="GO" id="GO:0071949">
    <property type="term" value="F:FAD binding"/>
    <property type="evidence" value="ECO:0007669"/>
    <property type="project" value="InterPro"/>
</dbReference>
<proteinExistence type="inferred from homology"/>
<dbReference type="EMBL" id="KZ110593">
    <property type="protein sequence ID" value="OSX64668.1"/>
    <property type="molecule type" value="Genomic_DNA"/>
</dbReference>
<dbReference type="InterPro" id="IPR006094">
    <property type="entry name" value="Oxid_FAD_bind_N"/>
</dbReference>
<comment type="similarity">
    <text evidence="2">Belongs to the oxygen-dependent FAD-linked oxidoreductase family.</text>
</comment>
<keyword evidence="4" id="KW-0274">FAD</keyword>